<feature type="compositionally biased region" description="Polar residues" evidence="1">
    <location>
        <begin position="262"/>
        <end position="271"/>
    </location>
</feature>
<feature type="compositionally biased region" description="Acidic residues" evidence="1">
    <location>
        <begin position="230"/>
        <end position="251"/>
    </location>
</feature>
<reference evidence="3" key="1">
    <citation type="journal article" date="2020" name="New Phytol.">
        <title>Comparative genomics reveals dynamic genome evolution in host specialist ectomycorrhizal fungi.</title>
        <authorList>
            <person name="Lofgren L.A."/>
            <person name="Nguyen N.H."/>
            <person name="Vilgalys R."/>
            <person name="Ruytinx J."/>
            <person name="Liao H.L."/>
            <person name="Branco S."/>
            <person name="Kuo A."/>
            <person name="LaButti K."/>
            <person name="Lipzen A."/>
            <person name="Andreopoulos W."/>
            <person name="Pangilinan J."/>
            <person name="Riley R."/>
            <person name="Hundley H."/>
            <person name="Na H."/>
            <person name="Barry K."/>
            <person name="Grigoriev I.V."/>
            <person name="Stajich J.E."/>
            <person name="Kennedy P.G."/>
        </authorList>
    </citation>
    <scope>NUCLEOTIDE SEQUENCE</scope>
    <source>
        <strain evidence="3">DOB743</strain>
    </source>
</reference>
<proteinExistence type="predicted"/>
<evidence type="ECO:0000313" key="3">
    <source>
        <dbReference type="EMBL" id="KAG1778358.1"/>
    </source>
</evidence>
<dbReference type="InterPro" id="IPR015010">
    <property type="entry name" value="TERF2IP_Myb"/>
</dbReference>
<feature type="compositionally biased region" description="Basic and acidic residues" evidence="1">
    <location>
        <begin position="452"/>
        <end position="466"/>
    </location>
</feature>
<accession>A0A9P6ZX34</accession>
<dbReference type="OrthoDB" id="435460at2759"/>
<sequence length="734" mass="82062">MPFADAARRSQSAGANAEDAIFMKDGYPVAFFFHPSVREGRDVLEQEITRHGGDVCEDEQQANVILVDEEADIEHIRRRYYRSSVLWQQRVYIECRDFVPRCIKAGKYEHYRPQRKGMPGAPGGRVRVPFTAEDDHHLAFYIATVYPNPSDGGRAGNSLYKELTGELADEPEYREWAKRHTWQSWRERYKTNRLRLDPMIVRYAAQLKNVTHGFGHDPRSRRYGRRAQREEEEESDRELEQQVEGDTEPDDLDNRVPDGVPQTRNQVQNNGMPDPEPGSAQPQLRRRRRDDPDTSQRASFQGESPRKRQRMASPATPSGPRTSAVEKGRRGSDHGSPGQISSENNGMSREERNDEPFARGALDGAISFDVDQMSQFNVLPVPQSPEHNVPATRSDEPLATQQTLVNSPIDARSRQAPSARVTAVVAQVASMSSQAISIAQPLRAARRPPSLRGREQRDLSPADEVRTSAAGTEIRSQVTRIRTSSKSRNHQPAVAASDAPYRHTRARSQSVDLPSQPAPASKRLRVVSAKGKTKELELEEVPEEDAERNVVEGGDPQAHIYQGVELESRAVFGPSRPQWDPKSAENEGRSAEQGEPSSQGPQVPNRHPEVETFQEEQDVEDHLLKEGRSLFTDDEQSDEPSHGQQEFTVDSSSEDPSDSDDAATHKNLQHNGQRLNRMAAAGFRARLPNTSASASNKVTTRSSAIRATRHAAQARPFPSPGTKAIARLRERKGN</sequence>
<dbReference type="CDD" id="cd11655">
    <property type="entry name" value="rap1_myb-like"/>
    <property type="match status" value="1"/>
</dbReference>
<evidence type="ECO:0000313" key="4">
    <source>
        <dbReference type="Proteomes" id="UP000714275"/>
    </source>
</evidence>
<feature type="compositionally biased region" description="Polar residues" evidence="1">
    <location>
        <begin position="338"/>
        <end position="347"/>
    </location>
</feature>
<dbReference type="EMBL" id="JABBWD010000016">
    <property type="protein sequence ID" value="KAG1778358.1"/>
    <property type="molecule type" value="Genomic_DNA"/>
</dbReference>
<feature type="compositionally biased region" description="Basic and acidic residues" evidence="1">
    <location>
        <begin position="348"/>
        <end position="357"/>
    </location>
</feature>
<comment type="caution">
    <text evidence="3">The sequence shown here is derived from an EMBL/GenBank/DDBJ whole genome shotgun (WGS) entry which is preliminary data.</text>
</comment>
<dbReference type="SUPFAM" id="SSF46689">
    <property type="entry name" value="Homeodomain-like"/>
    <property type="match status" value="1"/>
</dbReference>
<feature type="region of interest" description="Disordered" evidence="1">
    <location>
        <begin position="212"/>
        <end position="415"/>
    </location>
</feature>
<dbReference type="AlphaFoldDB" id="A0A9P6ZX34"/>
<feature type="compositionally biased region" description="Basic and acidic residues" evidence="1">
    <location>
        <begin position="582"/>
        <end position="592"/>
    </location>
</feature>
<keyword evidence="4" id="KW-1185">Reference proteome</keyword>
<feature type="region of interest" description="Disordered" evidence="1">
    <location>
        <begin position="436"/>
        <end position="722"/>
    </location>
</feature>
<feature type="domain" description="TERF2-interacting telomeric protein 1 Myb" evidence="2">
    <location>
        <begin position="130"/>
        <end position="190"/>
    </location>
</feature>
<dbReference type="Gene3D" id="1.10.10.60">
    <property type="entry name" value="Homeodomain-like"/>
    <property type="match status" value="1"/>
</dbReference>
<dbReference type="Proteomes" id="UP000714275">
    <property type="component" value="Unassembled WGS sequence"/>
</dbReference>
<dbReference type="InterPro" id="IPR009057">
    <property type="entry name" value="Homeodomain-like_sf"/>
</dbReference>
<feature type="compositionally biased region" description="Acidic residues" evidence="1">
    <location>
        <begin position="537"/>
        <end position="546"/>
    </location>
</feature>
<organism evidence="3 4">
    <name type="scientific">Suillus placidus</name>
    <dbReference type="NCBI Taxonomy" id="48579"/>
    <lineage>
        <taxon>Eukaryota</taxon>
        <taxon>Fungi</taxon>
        <taxon>Dikarya</taxon>
        <taxon>Basidiomycota</taxon>
        <taxon>Agaricomycotina</taxon>
        <taxon>Agaricomycetes</taxon>
        <taxon>Agaricomycetidae</taxon>
        <taxon>Boletales</taxon>
        <taxon>Suillineae</taxon>
        <taxon>Suillaceae</taxon>
        <taxon>Suillus</taxon>
    </lineage>
</organism>
<protein>
    <recommendedName>
        <fullName evidence="2">TERF2-interacting telomeric protein 1 Myb domain-containing protein</fullName>
    </recommendedName>
</protein>
<feature type="compositionally biased region" description="Low complexity" evidence="1">
    <location>
        <begin position="436"/>
        <end position="451"/>
    </location>
</feature>
<feature type="compositionally biased region" description="Basic and acidic residues" evidence="1">
    <location>
        <begin position="324"/>
        <end position="333"/>
    </location>
</feature>
<evidence type="ECO:0000259" key="2">
    <source>
        <dbReference type="Pfam" id="PF08914"/>
    </source>
</evidence>
<gene>
    <name evidence="3" type="ORF">EV702DRAFT_1095979</name>
</gene>
<dbReference type="Pfam" id="PF08914">
    <property type="entry name" value="Myb_Rap1"/>
    <property type="match status" value="1"/>
</dbReference>
<feature type="compositionally biased region" description="Polar residues" evidence="1">
    <location>
        <begin position="688"/>
        <end position="705"/>
    </location>
</feature>
<name>A0A9P6ZX34_9AGAM</name>
<evidence type="ECO:0000256" key="1">
    <source>
        <dbReference type="SAM" id="MobiDB-lite"/>
    </source>
</evidence>
<feature type="compositionally biased region" description="Acidic residues" evidence="1">
    <location>
        <begin position="652"/>
        <end position="661"/>
    </location>
</feature>